<accession>A0A4U0QJI1</accession>
<reference evidence="1 2" key="1">
    <citation type="submission" date="2019-04" db="EMBL/GenBank/DDBJ databases">
        <title>Chitiniphilus eburnea sp. nov., a novel chitinolytic bacterium isolated from aquaculture sludge.</title>
        <authorList>
            <person name="Sheng M."/>
        </authorList>
    </citation>
    <scope>NUCLEOTIDE SEQUENCE [LARGE SCALE GENOMIC DNA]</scope>
    <source>
        <strain evidence="1 2">HX-2-15</strain>
    </source>
</reference>
<dbReference type="PANTHER" id="PTHR47328">
    <property type="match status" value="1"/>
</dbReference>
<sequence length="119" mass="13112">MTTTDLQRINPTPLWSDAVCFNGTGYFVEVPESGTDFTAQTRALLAQAERTLHAIGSDKARLLMVTIYLPDLAHRQALNELWREWLPEGCAPARACVRAELASPDLLIEMAFVAALQPA</sequence>
<dbReference type="AlphaFoldDB" id="A0A4U0QJI1"/>
<dbReference type="Gene3D" id="3.30.1330.40">
    <property type="entry name" value="RutC-like"/>
    <property type="match status" value="1"/>
</dbReference>
<organism evidence="1 2">
    <name type="scientific">Chitiniphilus eburneus</name>
    <dbReference type="NCBI Taxonomy" id="2571148"/>
    <lineage>
        <taxon>Bacteria</taxon>
        <taxon>Pseudomonadati</taxon>
        <taxon>Pseudomonadota</taxon>
        <taxon>Betaproteobacteria</taxon>
        <taxon>Neisseriales</taxon>
        <taxon>Chitinibacteraceae</taxon>
        <taxon>Chitiniphilus</taxon>
    </lineage>
</organism>
<dbReference type="InterPro" id="IPR035709">
    <property type="entry name" value="YoaB-like"/>
</dbReference>
<dbReference type="Pfam" id="PF01042">
    <property type="entry name" value="Ribonuc_L-PSP"/>
    <property type="match status" value="1"/>
</dbReference>
<protein>
    <submittedName>
        <fullName evidence="1">RidA family protein</fullName>
    </submittedName>
</protein>
<gene>
    <name evidence="1" type="ORF">FAZ21_05460</name>
</gene>
<dbReference type="OrthoDB" id="6899345at2"/>
<name>A0A4U0QJI1_9NEIS</name>
<dbReference type="CDD" id="cd06150">
    <property type="entry name" value="YjgF_YER057c_UK114_like_2"/>
    <property type="match status" value="1"/>
</dbReference>
<dbReference type="EMBL" id="SUMF01000003">
    <property type="protein sequence ID" value="TJZ76224.1"/>
    <property type="molecule type" value="Genomic_DNA"/>
</dbReference>
<evidence type="ECO:0000313" key="1">
    <source>
        <dbReference type="EMBL" id="TJZ76224.1"/>
    </source>
</evidence>
<proteinExistence type="predicted"/>
<dbReference type="PANTHER" id="PTHR47328:SF1">
    <property type="entry name" value="RUTC FAMILY PROTEIN YOAB"/>
    <property type="match status" value="1"/>
</dbReference>
<dbReference type="RefSeq" id="WP_136772274.1">
    <property type="nucleotide sequence ID" value="NZ_CP156074.1"/>
</dbReference>
<evidence type="ECO:0000313" key="2">
    <source>
        <dbReference type="Proteomes" id="UP000310016"/>
    </source>
</evidence>
<keyword evidence="2" id="KW-1185">Reference proteome</keyword>
<dbReference type="InterPro" id="IPR006175">
    <property type="entry name" value="YjgF/YER057c/UK114"/>
</dbReference>
<comment type="caution">
    <text evidence="1">The sequence shown here is derived from an EMBL/GenBank/DDBJ whole genome shotgun (WGS) entry which is preliminary data.</text>
</comment>
<dbReference type="Proteomes" id="UP000310016">
    <property type="component" value="Unassembled WGS sequence"/>
</dbReference>
<dbReference type="SUPFAM" id="SSF55298">
    <property type="entry name" value="YjgF-like"/>
    <property type="match status" value="1"/>
</dbReference>
<dbReference type="InterPro" id="IPR035959">
    <property type="entry name" value="RutC-like_sf"/>
</dbReference>